<evidence type="ECO:0000256" key="1">
    <source>
        <dbReference type="ARBA" id="ARBA00006227"/>
    </source>
</evidence>
<dbReference type="InterPro" id="IPR005822">
    <property type="entry name" value="Ribosomal_uL13"/>
</dbReference>
<accession>H8Z9K5</accession>
<dbReference type="OrthoDB" id="1882297at2759"/>
<dbReference type="NCBIfam" id="TIGR01077">
    <property type="entry name" value="L13_A_E"/>
    <property type="match status" value="1"/>
</dbReference>
<evidence type="ECO:0000313" key="4">
    <source>
        <dbReference type="EMBL" id="EHY66636.1"/>
    </source>
</evidence>
<dbReference type="Pfam" id="PF00572">
    <property type="entry name" value="Ribosomal_L13"/>
    <property type="match status" value="1"/>
</dbReference>
<dbReference type="AlphaFoldDB" id="H8Z9K5"/>
<evidence type="ECO:0000256" key="3">
    <source>
        <dbReference type="ARBA" id="ARBA00023274"/>
    </source>
</evidence>
<dbReference type="GO" id="GO:0017148">
    <property type="term" value="P:negative regulation of translation"/>
    <property type="evidence" value="ECO:0007669"/>
    <property type="project" value="TreeGrafter"/>
</dbReference>
<reference evidence="4" key="1">
    <citation type="submission" date="2011-03" db="EMBL/GenBank/DDBJ databases">
        <title>The Genome Sequence of Nematocida sp1 strain ERTm2.</title>
        <authorList>
            <consortium name="The Broad Institute Genome Sequencing Platform"/>
            <consortium name="The Broad Institute Genome Sequencing Center for Infectious Disease"/>
            <person name="Cuomo C."/>
            <person name="Troemel E."/>
            <person name="Young S.K."/>
            <person name="Zeng Q."/>
            <person name="Gargeya S."/>
            <person name="Fitzgerald M."/>
            <person name="Haas B."/>
            <person name="Abouelleil A."/>
            <person name="Alvarado L."/>
            <person name="Arachchi H.M."/>
            <person name="Berlin A."/>
            <person name="Brown A."/>
            <person name="Chapman S.B."/>
            <person name="Chen Z."/>
            <person name="Dunbar C."/>
            <person name="Freedman E."/>
            <person name="Gearin G."/>
            <person name="Gellesch M."/>
            <person name="Goldberg J."/>
            <person name="Griggs A."/>
            <person name="Gujja S."/>
            <person name="Heilman E.R."/>
            <person name="Heiman D."/>
            <person name="Howarth C."/>
            <person name="Larson L."/>
            <person name="Lui A."/>
            <person name="MacDonald P.J.P."/>
            <person name="Mehta T."/>
            <person name="Montmayeur A."/>
            <person name="Murphy C."/>
            <person name="Neiman D."/>
            <person name="Pearson M."/>
            <person name="Priest M."/>
            <person name="Roberts A."/>
            <person name="Saif S."/>
            <person name="Shea T."/>
            <person name="Shenoy N."/>
            <person name="Sisk P."/>
            <person name="Stolte C."/>
            <person name="Sykes S."/>
            <person name="White J."/>
            <person name="Yandava C."/>
            <person name="Wortman J."/>
            <person name="Nusbaum C."/>
            <person name="Birren B."/>
        </authorList>
    </citation>
    <scope>NUCLEOTIDE SEQUENCE</scope>
    <source>
        <strain evidence="4">ERTm2</strain>
    </source>
</reference>
<evidence type="ECO:0000256" key="2">
    <source>
        <dbReference type="ARBA" id="ARBA00022980"/>
    </source>
</evidence>
<dbReference type="InterPro" id="IPR036899">
    <property type="entry name" value="Ribosomal_uL13_sf"/>
</dbReference>
<dbReference type="GO" id="GO:0003735">
    <property type="term" value="F:structural constituent of ribosome"/>
    <property type="evidence" value="ECO:0007669"/>
    <property type="project" value="InterPro"/>
</dbReference>
<dbReference type="InterPro" id="IPR005755">
    <property type="entry name" value="Ribosomal_uL13_euk/arc"/>
</dbReference>
<dbReference type="Gene3D" id="3.90.1180.10">
    <property type="entry name" value="Ribosomal protein L13"/>
    <property type="match status" value="1"/>
</dbReference>
<dbReference type="SUPFAM" id="SSF52161">
    <property type="entry name" value="Ribosomal protein L13"/>
    <property type="match status" value="1"/>
</dbReference>
<gene>
    <name evidence="4" type="ORF">NERG_00276</name>
</gene>
<dbReference type="GO" id="GO:0003729">
    <property type="term" value="F:mRNA binding"/>
    <property type="evidence" value="ECO:0007669"/>
    <property type="project" value="TreeGrafter"/>
</dbReference>
<dbReference type="CDD" id="cd00392">
    <property type="entry name" value="Ribosomal_L13"/>
    <property type="match status" value="1"/>
</dbReference>
<comment type="similarity">
    <text evidence="1">Belongs to the universal ribosomal protein uL13 family.</text>
</comment>
<dbReference type="GO" id="GO:0022625">
    <property type="term" value="C:cytosolic large ribosomal subunit"/>
    <property type="evidence" value="ECO:0007669"/>
    <property type="project" value="TreeGrafter"/>
</dbReference>
<evidence type="ECO:0008006" key="5">
    <source>
        <dbReference type="Google" id="ProtNLM"/>
    </source>
</evidence>
<keyword evidence="2" id="KW-0689">Ribosomal protein</keyword>
<dbReference type="EMBL" id="JH604633">
    <property type="protein sequence ID" value="EHY66636.1"/>
    <property type="molecule type" value="Genomic_DNA"/>
</dbReference>
<proteinExistence type="inferred from homology"/>
<dbReference type="STRING" id="944018.H8Z9K5"/>
<dbReference type="Proteomes" id="UP000005622">
    <property type="component" value="Unassembled WGS sequence"/>
</dbReference>
<keyword evidence="3" id="KW-0687">Ribonucleoprotein</keyword>
<dbReference type="GO" id="GO:0006412">
    <property type="term" value="P:translation"/>
    <property type="evidence" value="ECO:0007669"/>
    <property type="project" value="InterPro"/>
</dbReference>
<dbReference type="PANTHER" id="PTHR11545">
    <property type="entry name" value="RIBOSOMAL PROTEIN L13"/>
    <property type="match status" value="1"/>
</dbReference>
<protein>
    <recommendedName>
        <fullName evidence="5">60S ribosomal protein L13a</fullName>
    </recommendedName>
</protein>
<sequence length="199" mass="22572">MAHGTKLVIDAKDHIVGRLAAYVAKSLREGYSVVVVRSEGLIFSSPIERMVSIYKDKKRKRCLVNPKKGPFHYKEPSKCFKRIVRGMLKYKGAQGAADFARLKTYDGIPMEYELQERVIVPHVLAETKLNPSTKTCTLGEICVRMGWTNAGILEKFENERIKRVSVVQKENEEKEQKKQELLASAAFKKELDSVLASLE</sequence>
<name>H8Z9K5_NEMA1</name>
<dbReference type="HOGENOM" id="CLU_076922_0_0_1"/>
<dbReference type="PANTHER" id="PTHR11545:SF3">
    <property type="entry name" value="LARGE RIBOSOMAL SUBUNIT PROTEIN UL13"/>
    <property type="match status" value="1"/>
</dbReference>
<organism evidence="4">
    <name type="scientific">Nematocida ausubeli (strain ATCC PRA-371 / ERTm2)</name>
    <name type="common">Nematode killer fungus</name>
    <dbReference type="NCBI Taxonomy" id="1913371"/>
    <lineage>
        <taxon>Eukaryota</taxon>
        <taxon>Fungi</taxon>
        <taxon>Fungi incertae sedis</taxon>
        <taxon>Microsporidia</taxon>
        <taxon>Nematocida</taxon>
    </lineage>
</organism>